<proteinExistence type="predicted"/>
<protein>
    <submittedName>
        <fullName evidence="1">Uncharacterized protein</fullName>
    </submittedName>
</protein>
<evidence type="ECO:0000313" key="1">
    <source>
        <dbReference type="EMBL" id="AEO99560.1"/>
    </source>
</evidence>
<dbReference type="KEGG" id="bag:Bcoa_0337"/>
<gene>
    <name evidence="1" type="ORF">Bcoa_0337</name>
</gene>
<reference evidence="1 2" key="1">
    <citation type="journal article" date="2011" name="Stand. Genomic Sci.">
        <title>Complete Genome Sequence of a thermotolerant sporogenic lactic acid bacterium, Bacillus coagulans strain 36D1.</title>
        <authorList>
            <person name="Rhee M.S."/>
            <person name="Moritz B.E."/>
            <person name="Xie G."/>
            <person name="Glavina Del Rio T."/>
            <person name="Dalin E."/>
            <person name="Tice H."/>
            <person name="Bruce D."/>
            <person name="Goodwin L."/>
            <person name="Chertkov O."/>
            <person name="Brettin T."/>
            <person name="Han C."/>
            <person name="Detter C."/>
            <person name="Pitluck S."/>
            <person name="Land M.L."/>
            <person name="Patel M."/>
            <person name="Ou M."/>
            <person name="Harbrucker R."/>
            <person name="Ingram L.O."/>
            <person name="Shanmugam K.T."/>
        </authorList>
    </citation>
    <scope>NUCLEOTIDE SEQUENCE [LARGE SCALE GENOMIC DNA]</scope>
    <source>
        <strain evidence="1 2">36D1</strain>
    </source>
</reference>
<evidence type="ECO:0000313" key="2">
    <source>
        <dbReference type="Proteomes" id="UP000009283"/>
    </source>
</evidence>
<name>G2TMR9_HEYCO</name>
<dbReference type="AlphaFoldDB" id="G2TMR9"/>
<accession>G2TMR9</accession>
<sequence>MHPGPKCLFKAAKRTKGVAIGLEMSFWGCQKDKTGCIRARNVFLSLSKGQNRLRLGSNCLFKAVKRTKGVAIGLEMSFWGCQKDKTGCIRARNVFLSLSKGQNRLRLGSNCLFEPVKKTKQAASGLKLSF</sequence>
<dbReference type="EMBL" id="CP003056">
    <property type="protein sequence ID" value="AEO99560.1"/>
    <property type="molecule type" value="Genomic_DNA"/>
</dbReference>
<organism evidence="1 2">
    <name type="scientific">Heyndrickxia coagulans 36D1</name>
    <dbReference type="NCBI Taxonomy" id="345219"/>
    <lineage>
        <taxon>Bacteria</taxon>
        <taxon>Bacillati</taxon>
        <taxon>Bacillota</taxon>
        <taxon>Bacilli</taxon>
        <taxon>Bacillales</taxon>
        <taxon>Bacillaceae</taxon>
        <taxon>Heyndrickxia</taxon>
    </lineage>
</organism>
<dbReference type="HOGENOM" id="CLU_2204715_0_0_9"/>
<dbReference type="Proteomes" id="UP000009283">
    <property type="component" value="Chromosome"/>
</dbReference>